<reference evidence="1" key="1">
    <citation type="submission" date="2021-06" db="EMBL/GenBank/DDBJ databases">
        <authorList>
            <person name="Kallberg Y."/>
            <person name="Tangrot J."/>
            <person name="Rosling A."/>
        </authorList>
    </citation>
    <scope>NUCLEOTIDE SEQUENCE</scope>
    <source>
        <strain evidence="1">28 12/20/2015</strain>
    </source>
</reference>
<sequence>MTATPAPVTSNEHDSRLFHNTRNRIASLSSKNKEILDQISQLHQSHSQALSVINSQLDIPHSTTGTIQDIDDLNAVDVMEVEKDNEINETTGSIDDSLSFMGRSSKISIANRNSKDSIRMDNLSPNANNVGELDWKYLSAEHNSDSENANEISGSVDDKEFKINDDLSNRRRNSKSHLTLTINTNTKSSKSTRLITPESSDSEFDISNAHMPLASSLGGSINPLRVPRHSSAELYKGSSIIEKHGRPVSMTFSSMDEVIEEERGSLSDIAEQEAANVRTSDNGVRTRNKLMARKKRSQKYTDDYSEKNNVSRTNKINNRQADDSYSVNDIHDDNSSIMSNESFIDELNALRSRIQKLESVRGNVDDDSTSEKRSRKKKNSLDQAISPSATSPVSSQGGASSTNTGTSRRTLTAVQHNKHLESAFEFFEKAFTNSDQSTNDTSPPPSHSMAMVVSTALYLNSNLRNVISQMETGGQPSEKYMKILLKTSDEQIRSLTECLLALAPLGQKKAPAKKDSYNSLLQMPTTSTRPISPNQRILSAPTSEVNHHELRRISPTPPTDQSSPPTYYTTQRASLYNRMSRPPSPGLPPENYDPQFTQVPSTRAADYRERRNRRYSGSTYGGSYSGPFPPPSSSPSPPPVQPSHYEQSNGRTYFDRETPRLQRYQSLNNVPSLNNTPLYQRPQSRPASIIRTDDSSYTTGHMRSASNSSLFRSSSGRSYVQRDEFVNSPVSTSRQSRTYDHTRRYQSENGQSQIDRRQVPISEMDRKYGRRTGGNYEPDEVFDSHSGYGDHVSDKNYTLREEKSVLRRDDNTDIIHKQRLAPQPDEQTHNNGVERRVESRNEGQDETRNDGSQEGRQANSTNNNNVVENGVYI</sequence>
<dbReference type="EMBL" id="CAJVPW010000567">
    <property type="protein sequence ID" value="CAG8458626.1"/>
    <property type="molecule type" value="Genomic_DNA"/>
</dbReference>
<dbReference type="Proteomes" id="UP000789366">
    <property type="component" value="Unassembled WGS sequence"/>
</dbReference>
<gene>
    <name evidence="1" type="ORF">SPELUC_LOCUS1155</name>
</gene>
<proteinExistence type="predicted"/>
<evidence type="ECO:0000313" key="1">
    <source>
        <dbReference type="EMBL" id="CAG8458626.1"/>
    </source>
</evidence>
<protein>
    <submittedName>
        <fullName evidence="1">17838_t:CDS:1</fullName>
    </submittedName>
</protein>
<keyword evidence="2" id="KW-1185">Reference proteome</keyword>
<organism evidence="1 2">
    <name type="scientific">Cetraspora pellucida</name>
    <dbReference type="NCBI Taxonomy" id="1433469"/>
    <lineage>
        <taxon>Eukaryota</taxon>
        <taxon>Fungi</taxon>
        <taxon>Fungi incertae sedis</taxon>
        <taxon>Mucoromycota</taxon>
        <taxon>Glomeromycotina</taxon>
        <taxon>Glomeromycetes</taxon>
        <taxon>Diversisporales</taxon>
        <taxon>Gigasporaceae</taxon>
        <taxon>Cetraspora</taxon>
    </lineage>
</organism>
<evidence type="ECO:0000313" key="2">
    <source>
        <dbReference type="Proteomes" id="UP000789366"/>
    </source>
</evidence>
<comment type="caution">
    <text evidence="1">The sequence shown here is derived from an EMBL/GenBank/DDBJ whole genome shotgun (WGS) entry which is preliminary data.</text>
</comment>
<accession>A0ACA9K819</accession>
<name>A0ACA9K819_9GLOM</name>